<gene>
    <name evidence="1" type="ORF">ACFQ3L_06275</name>
</gene>
<comment type="caution">
    <text evidence="1">The sequence shown here is derived from an EMBL/GenBank/DDBJ whole genome shotgun (WGS) entry which is preliminary data.</text>
</comment>
<dbReference type="Proteomes" id="UP001597249">
    <property type="component" value="Unassembled WGS sequence"/>
</dbReference>
<evidence type="ECO:0000313" key="1">
    <source>
        <dbReference type="EMBL" id="MFD1393175.1"/>
    </source>
</evidence>
<keyword evidence="2" id="KW-1185">Reference proteome</keyword>
<name>A0ABW4BA65_9LACO</name>
<reference evidence="2" key="1">
    <citation type="journal article" date="2019" name="Int. J. Syst. Evol. Microbiol.">
        <title>The Global Catalogue of Microorganisms (GCM) 10K type strain sequencing project: providing services to taxonomists for standard genome sequencing and annotation.</title>
        <authorList>
            <consortium name="The Broad Institute Genomics Platform"/>
            <consortium name="The Broad Institute Genome Sequencing Center for Infectious Disease"/>
            <person name="Wu L."/>
            <person name="Ma J."/>
        </authorList>
    </citation>
    <scope>NUCLEOTIDE SEQUENCE [LARGE SCALE GENOMIC DNA]</scope>
    <source>
        <strain evidence="2">CCM 8911</strain>
    </source>
</reference>
<protein>
    <submittedName>
        <fullName evidence="1">Uncharacterized protein</fullName>
    </submittedName>
</protein>
<proteinExistence type="predicted"/>
<organism evidence="1 2">
    <name type="scientific">Lacticaseibacillus jixianensis</name>
    <dbReference type="NCBI Taxonomy" id="2486012"/>
    <lineage>
        <taxon>Bacteria</taxon>
        <taxon>Bacillati</taxon>
        <taxon>Bacillota</taxon>
        <taxon>Bacilli</taxon>
        <taxon>Lactobacillales</taxon>
        <taxon>Lactobacillaceae</taxon>
        <taxon>Lacticaseibacillus</taxon>
    </lineage>
</organism>
<dbReference type="RefSeq" id="WP_125585986.1">
    <property type="nucleotide sequence ID" value="NZ_JBHTMO010000018.1"/>
</dbReference>
<sequence>MNSVVNILDVEGWVMNGYARFVIDPAGDVVLMPMIVIYADQFWDKHGGELPLPAQPIELEFNQVLARQDTVWTLGERLRARGRVVMLNVARATQQPIIRQTRERIAAVDRNGLITFDTGYYLMTLHLARAAVLREAYEAGEIGLNAFQNAENRIFARDKHVWLEELARVHDKQLSIRRKALPALLKGSRTAYVIRNPTNVQRSVLTRARIKTPRARDQDPRRPGSQVLFYATSREPKVDKKQTVTAVQRAKQLEPLHRFRESWLRADQPAGVLPPPPPYLVEKQQSWLAYERSK</sequence>
<evidence type="ECO:0000313" key="2">
    <source>
        <dbReference type="Proteomes" id="UP001597249"/>
    </source>
</evidence>
<accession>A0ABW4BA65</accession>
<dbReference type="EMBL" id="JBHTMO010000018">
    <property type="protein sequence ID" value="MFD1393175.1"/>
    <property type="molecule type" value="Genomic_DNA"/>
</dbReference>